<proteinExistence type="predicted"/>
<keyword evidence="4" id="KW-0349">Heme</keyword>
<evidence type="ECO:0000256" key="13">
    <source>
        <dbReference type="ARBA" id="ARBA00023160"/>
    </source>
</evidence>
<sequence>MQKEILIVLDFLTSILGNKIPWHKLPTPLALLELVKFRDELREKNLHDTSHLPTKSDVEQPVPSPGDLHLVTRTADGSFNDLSDPKMGRAQSRFGRNVPLKYTYPDQRNLLNPNPRVISRTLMTRDKFVPATTLNLLAAAWIQFQTHDWFAHGKTEPDNNFEIPLEDDDPWPQEYRPLKVRKTLADSTRSQENTQGPPTYLNQVTHWWDASQIYGSDQETIDKLRSHIDGKMIIGDNDLLPVNPENGIDLVGFDDNWWLGLSVLHTLFVKEHNVICDRLKQEYPEWPDDQLFEHARLINAALLAKIHTVEWTPGILGHPALQIAMNANWWGLLGEQLKRLFGRIDDSELISGIIGSATDHHSAPYYLTEEFVSVYRMHPLMPDKFEFYGIEDGKLLSEENLFEVSGKRSRALLEKLGIPNLLYSFGITHPGAITLHNYPLLLQKLVRDNGEVFDLAAVDILRDRERGVPRYNEFRELIGRGRITSFEEITDNQQWVRELRQVYNNDINSVDLMVGMFAENPPEGFGFSDTAFRIFILMASRRLKSDRFFTKDYTAEVYTQFGLDWIDNNSMLSVLRRHFPTVAPALFGVENAFAPWRRVGSSSL</sequence>
<name>A0A6B3N8Y1_9CYAN</name>
<feature type="region of interest" description="Disordered" evidence="14">
    <location>
        <begin position="46"/>
        <end position="67"/>
    </location>
</feature>
<comment type="cofactor">
    <cofactor evidence="1">
        <name>Ca(2+)</name>
        <dbReference type="ChEBI" id="CHEBI:29108"/>
    </cofactor>
</comment>
<keyword evidence="9" id="KW-0223">Dioxygenase</keyword>
<dbReference type="GO" id="GO:0046872">
    <property type="term" value="F:metal ion binding"/>
    <property type="evidence" value="ECO:0007669"/>
    <property type="project" value="UniProtKB-KW"/>
</dbReference>
<keyword evidence="3 15" id="KW-0575">Peroxidase</keyword>
<evidence type="ECO:0000256" key="11">
    <source>
        <dbReference type="ARBA" id="ARBA00023004"/>
    </source>
</evidence>
<evidence type="ECO:0000256" key="1">
    <source>
        <dbReference type="ARBA" id="ARBA00001913"/>
    </source>
</evidence>
<dbReference type="InterPro" id="IPR034815">
    <property type="entry name" value="A_dioxygenase"/>
</dbReference>
<dbReference type="GO" id="GO:0016702">
    <property type="term" value="F:oxidoreductase activity, acting on single donors with incorporation of molecular oxygen, incorporation of two atoms of oxygen"/>
    <property type="evidence" value="ECO:0007669"/>
    <property type="project" value="TreeGrafter"/>
</dbReference>
<dbReference type="Gene3D" id="1.10.640.10">
    <property type="entry name" value="Haem peroxidase domain superfamily, animal type"/>
    <property type="match status" value="1"/>
</dbReference>
<dbReference type="PROSITE" id="PS50292">
    <property type="entry name" value="PEROXIDASE_3"/>
    <property type="match status" value="1"/>
</dbReference>
<protein>
    <submittedName>
        <fullName evidence="15">Peroxidase</fullName>
    </submittedName>
</protein>
<evidence type="ECO:0000256" key="3">
    <source>
        <dbReference type="ARBA" id="ARBA00022559"/>
    </source>
</evidence>
<evidence type="ECO:0000256" key="14">
    <source>
        <dbReference type="SAM" id="MobiDB-lite"/>
    </source>
</evidence>
<dbReference type="PANTHER" id="PTHR11903">
    <property type="entry name" value="PROSTAGLANDIN G/H SYNTHASE"/>
    <property type="match status" value="1"/>
</dbReference>
<dbReference type="AlphaFoldDB" id="A0A6B3N8Y1"/>
<evidence type="ECO:0000256" key="10">
    <source>
        <dbReference type="ARBA" id="ARBA00023002"/>
    </source>
</evidence>
<dbReference type="GO" id="GO:0004601">
    <property type="term" value="F:peroxidase activity"/>
    <property type="evidence" value="ECO:0007669"/>
    <property type="project" value="UniProtKB-KW"/>
</dbReference>
<keyword evidence="6" id="KW-0925">Oxylipin biosynthesis</keyword>
<evidence type="ECO:0000256" key="7">
    <source>
        <dbReference type="ARBA" id="ARBA00022821"/>
    </source>
</evidence>
<keyword evidence="8" id="KW-0276">Fatty acid metabolism</keyword>
<evidence type="ECO:0000256" key="2">
    <source>
        <dbReference type="ARBA" id="ARBA00022516"/>
    </source>
</evidence>
<dbReference type="GO" id="GO:0006952">
    <property type="term" value="P:defense response"/>
    <property type="evidence" value="ECO:0007669"/>
    <property type="project" value="UniProtKB-KW"/>
</dbReference>
<dbReference type="GO" id="GO:0006979">
    <property type="term" value="P:response to oxidative stress"/>
    <property type="evidence" value="ECO:0007669"/>
    <property type="project" value="InterPro"/>
</dbReference>
<dbReference type="PRINTS" id="PR00457">
    <property type="entry name" value="ANPEROXIDASE"/>
</dbReference>
<accession>A0A6B3N8Y1</accession>
<dbReference type="InterPro" id="IPR037120">
    <property type="entry name" value="Haem_peroxidase_sf_animal"/>
</dbReference>
<evidence type="ECO:0000256" key="6">
    <source>
        <dbReference type="ARBA" id="ARBA00022767"/>
    </source>
</evidence>
<dbReference type="GO" id="GO:0020037">
    <property type="term" value="F:heme binding"/>
    <property type="evidence" value="ECO:0007669"/>
    <property type="project" value="InterPro"/>
</dbReference>
<reference evidence="15" key="1">
    <citation type="submission" date="2019-11" db="EMBL/GenBank/DDBJ databases">
        <title>Genomic insights into an expanded diversity of filamentous marine cyanobacteria reveals the extraordinary biosynthetic potential of Moorea and Okeania.</title>
        <authorList>
            <person name="Ferreira Leao T."/>
            <person name="Wang M."/>
            <person name="Moss N."/>
            <person name="Da Silva R."/>
            <person name="Sanders J."/>
            <person name="Nurk S."/>
            <person name="Gurevich A."/>
            <person name="Humphrey G."/>
            <person name="Reher R."/>
            <person name="Zhu Q."/>
            <person name="Belda-Ferre P."/>
            <person name="Glukhov E."/>
            <person name="Rex R."/>
            <person name="Dorrestein P.C."/>
            <person name="Knight R."/>
            <person name="Pevzner P."/>
            <person name="Gerwick W.H."/>
            <person name="Gerwick L."/>
        </authorList>
    </citation>
    <scope>NUCLEOTIDE SEQUENCE</scope>
    <source>
        <strain evidence="15">SIO1C4</strain>
    </source>
</reference>
<dbReference type="InterPro" id="IPR010255">
    <property type="entry name" value="Haem_peroxidase_sf"/>
</dbReference>
<dbReference type="GO" id="GO:0031408">
    <property type="term" value="P:oxylipin biosynthetic process"/>
    <property type="evidence" value="ECO:0007669"/>
    <property type="project" value="UniProtKB-KW"/>
</dbReference>
<evidence type="ECO:0000256" key="4">
    <source>
        <dbReference type="ARBA" id="ARBA00022617"/>
    </source>
</evidence>
<evidence type="ECO:0000256" key="12">
    <source>
        <dbReference type="ARBA" id="ARBA00023098"/>
    </source>
</evidence>
<dbReference type="PANTHER" id="PTHR11903:SF11">
    <property type="entry name" value="ALPHA-DIOXYGENASE 1"/>
    <property type="match status" value="1"/>
</dbReference>
<dbReference type="CDD" id="cd09818">
    <property type="entry name" value="PIOX_like"/>
    <property type="match status" value="1"/>
</dbReference>
<keyword evidence="2" id="KW-0444">Lipid biosynthesis</keyword>
<dbReference type="InterPro" id="IPR019791">
    <property type="entry name" value="Haem_peroxidase_animal"/>
</dbReference>
<dbReference type="Pfam" id="PF03098">
    <property type="entry name" value="An_peroxidase"/>
    <property type="match status" value="1"/>
</dbReference>
<dbReference type="GO" id="GO:0006633">
    <property type="term" value="P:fatty acid biosynthetic process"/>
    <property type="evidence" value="ECO:0007669"/>
    <property type="project" value="UniProtKB-KW"/>
</dbReference>
<keyword evidence="12" id="KW-0443">Lipid metabolism</keyword>
<feature type="compositionally biased region" description="Basic and acidic residues" evidence="14">
    <location>
        <begin position="46"/>
        <end position="58"/>
    </location>
</feature>
<keyword evidence="13" id="KW-0275">Fatty acid biosynthesis</keyword>
<dbReference type="SUPFAM" id="SSF48113">
    <property type="entry name" value="Heme-dependent peroxidases"/>
    <property type="match status" value="1"/>
</dbReference>
<keyword evidence="5" id="KW-0479">Metal-binding</keyword>
<keyword evidence="10" id="KW-0560">Oxidoreductase</keyword>
<evidence type="ECO:0000256" key="5">
    <source>
        <dbReference type="ARBA" id="ARBA00022723"/>
    </source>
</evidence>
<keyword evidence="11" id="KW-0408">Iron</keyword>
<dbReference type="EMBL" id="JAAHFQ010000166">
    <property type="protein sequence ID" value="NER28060.1"/>
    <property type="molecule type" value="Genomic_DNA"/>
</dbReference>
<evidence type="ECO:0000313" key="15">
    <source>
        <dbReference type="EMBL" id="NER28060.1"/>
    </source>
</evidence>
<evidence type="ECO:0000256" key="9">
    <source>
        <dbReference type="ARBA" id="ARBA00022964"/>
    </source>
</evidence>
<organism evidence="15">
    <name type="scientific">Symploca sp. SIO1C4</name>
    <dbReference type="NCBI Taxonomy" id="2607765"/>
    <lineage>
        <taxon>Bacteria</taxon>
        <taxon>Bacillati</taxon>
        <taxon>Cyanobacteriota</taxon>
        <taxon>Cyanophyceae</taxon>
        <taxon>Coleofasciculales</taxon>
        <taxon>Coleofasciculaceae</taxon>
        <taxon>Symploca</taxon>
    </lineage>
</organism>
<dbReference type="InterPro" id="IPR050783">
    <property type="entry name" value="Oxylipin_biosynth_metab"/>
</dbReference>
<gene>
    <name evidence="15" type="ORF">F6J89_10610</name>
</gene>
<comment type="caution">
    <text evidence="15">The sequence shown here is derived from an EMBL/GenBank/DDBJ whole genome shotgun (WGS) entry which is preliminary data.</text>
</comment>
<evidence type="ECO:0000256" key="8">
    <source>
        <dbReference type="ARBA" id="ARBA00022832"/>
    </source>
</evidence>
<keyword evidence="7" id="KW-0611">Plant defense</keyword>